<dbReference type="EMBL" id="JANFNH010000020">
    <property type="protein sequence ID" value="MCQ4043875.1"/>
    <property type="molecule type" value="Genomic_DNA"/>
</dbReference>
<evidence type="ECO:0000256" key="1">
    <source>
        <dbReference type="SAM" id="MobiDB-lite"/>
    </source>
</evidence>
<organism evidence="2 3">
    <name type="scientific">Streptantibioticus rubrisoli</name>
    <dbReference type="NCBI Taxonomy" id="1387313"/>
    <lineage>
        <taxon>Bacteria</taxon>
        <taxon>Bacillati</taxon>
        <taxon>Actinomycetota</taxon>
        <taxon>Actinomycetes</taxon>
        <taxon>Kitasatosporales</taxon>
        <taxon>Streptomycetaceae</taxon>
        <taxon>Streptantibioticus</taxon>
    </lineage>
</organism>
<protein>
    <submittedName>
        <fullName evidence="2">Uncharacterized protein</fullName>
    </submittedName>
</protein>
<comment type="caution">
    <text evidence="2">The sequence shown here is derived from an EMBL/GenBank/DDBJ whole genome shotgun (WGS) entry which is preliminary data.</text>
</comment>
<accession>A0ABT1PHU5</accession>
<feature type="region of interest" description="Disordered" evidence="1">
    <location>
        <begin position="69"/>
        <end position="109"/>
    </location>
</feature>
<name>A0ABT1PHU5_9ACTN</name>
<keyword evidence="3" id="KW-1185">Reference proteome</keyword>
<evidence type="ECO:0000313" key="3">
    <source>
        <dbReference type="Proteomes" id="UP001206206"/>
    </source>
</evidence>
<proteinExistence type="predicted"/>
<sequence length="109" mass="12278">MSEYRSYTRGERAERARLVLRGVEQAAASAVDSRIEKRIERIDAVAADRGAREADALFAQDDRAKNELAAAKARERAARGEDRRAARDARRQAEQRVRATERAIRRAGL</sequence>
<reference evidence="2 3" key="1">
    <citation type="submission" date="2022-06" db="EMBL/GenBank/DDBJ databases">
        <title>Draft genome sequence of type strain Streptomyces rubrisoli DSM 42083.</title>
        <authorList>
            <person name="Duangmal K."/>
            <person name="Klaysubun C."/>
        </authorList>
    </citation>
    <scope>NUCLEOTIDE SEQUENCE [LARGE SCALE GENOMIC DNA]</scope>
    <source>
        <strain evidence="2 3">DSM 42083</strain>
    </source>
</reference>
<evidence type="ECO:0000313" key="2">
    <source>
        <dbReference type="EMBL" id="MCQ4043875.1"/>
    </source>
</evidence>
<gene>
    <name evidence="2" type="ORF">NON19_18065</name>
</gene>
<dbReference type="RefSeq" id="WP_255929344.1">
    <property type="nucleotide sequence ID" value="NZ_JANFNH010000020.1"/>
</dbReference>
<dbReference type="Proteomes" id="UP001206206">
    <property type="component" value="Unassembled WGS sequence"/>
</dbReference>